<dbReference type="InterPro" id="IPR036084">
    <property type="entry name" value="Ser_inhib-like_sf"/>
</dbReference>
<dbReference type="CDD" id="cd19941">
    <property type="entry name" value="TIL"/>
    <property type="match status" value="1"/>
</dbReference>
<keyword evidence="6" id="KW-1015">Disulfide bond</keyword>
<dbReference type="OrthoDB" id="7604022at2759"/>
<dbReference type="SUPFAM" id="SSF57567">
    <property type="entry name" value="Serine protease inhibitors"/>
    <property type="match status" value="1"/>
</dbReference>
<evidence type="ECO:0000256" key="2">
    <source>
        <dbReference type="ARBA" id="ARBA00007611"/>
    </source>
</evidence>
<dbReference type="FunFam" id="2.10.25.10:FF:000674">
    <property type="entry name" value="Mucin-2"/>
    <property type="match status" value="1"/>
</dbReference>
<organism evidence="8 9">
    <name type="scientific">Melipona quadrifasciata</name>
    <dbReference type="NCBI Taxonomy" id="166423"/>
    <lineage>
        <taxon>Eukaryota</taxon>
        <taxon>Metazoa</taxon>
        <taxon>Ecdysozoa</taxon>
        <taxon>Arthropoda</taxon>
        <taxon>Hexapoda</taxon>
        <taxon>Insecta</taxon>
        <taxon>Pterygota</taxon>
        <taxon>Neoptera</taxon>
        <taxon>Endopterygota</taxon>
        <taxon>Hymenoptera</taxon>
        <taxon>Apocrita</taxon>
        <taxon>Aculeata</taxon>
        <taxon>Apoidea</taxon>
        <taxon>Anthophila</taxon>
        <taxon>Apidae</taxon>
        <taxon>Melipona</taxon>
    </lineage>
</organism>
<dbReference type="GO" id="GO:0004867">
    <property type="term" value="F:serine-type endopeptidase inhibitor activity"/>
    <property type="evidence" value="ECO:0007669"/>
    <property type="project" value="UniProtKB-KW"/>
</dbReference>
<reference evidence="8 9" key="1">
    <citation type="submission" date="2015-07" db="EMBL/GenBank/DDBJ databases">
        <title>The genome of Melipona quadrifasciata.</title>
        <authorList>
            <person name="Pan H."/>
            <person name="Kapheim K."/>
        </authorList>
    </citation>
    <scope>NUCLEOTIDE SEQUENCE [LARGE SCALE GENOMIC DNA]</scope>
    <source>
        <strain evidence="8">0111107301</strain>
        <tissue evidence="8">Whole body</tissue>
    </source>
</reference>
<proteinExistence type="inferred from homology"/>
<dbReference type="InterPro" id="IPR002919">
    <property type="entry name" value="TIL_dom"/>
</dbReference>
<evidence type="ECO:0000256" key="6">
    <source>
        <dbReference type="ARBA" id="ARBA00023157"/>
    </source>
</evidence>
<keyword evidence="5" id="KW-0722">Serine protease inhibitor</keyword>
<dbReference type="STRING" id="166423.A0A0N0BKD4"/>
<dbReference type="Pfam" id="PF01826">
    <property type="entry name" value="TIL"/>
    <property type="match status" value="1"/>
</dbReference>
<keyword evidence="4" id="KW-0646">Protease inhibitor</keyword>
<comment type="subcellular location">
    <subcellularLocation>
        <location evidence="1">Secreted</location>
    </subcellularLocation>
</comment>
<evidence type="ECO:0000256" key="3">
    <source>
        <dbReference type="ARBA" id="ARBA00022525"/>
    </source>
</evidence>
<dbReference type="EMBL" id="KQ435706">
    <property type="protein sequence ID" value="KOX80264.1"/>
    <property type="molecule type" value="Genomic_DNA"/>
</dbReference>
<gene>
    <name evidence="8" type="ORF">WN51_08441</name>
</gene>
<comment type="similarity">
    <text evidence="2">Belongs to the serine protease inhibitor-like (TIL domain-containing) family.</text>
</comment>
<name>A0A0N0BKD4_9HYME</name>
<dbReference type="Proteomes" id="UP000053105">
    <property type="component" value="Unassembled WGS sequence"/>
</dbReference>
<protein>
    <submittedName>
        <fullName evidence="8">Inducible metalloproteinase inhibitor protein</fullName>
    </submittedName>
</protein>
<dbReference type="PANTHER" id="PTHR23259:SF70">
    <property type="entry name" value="ACCESSORY GLAND PROTEIN ACP62F-RELATED"/>
    <property type="match status" value="1"/>
</dbReference>
<dbReference type="GO" id="GO:0005576">
    <property type="term" value="C:extracellular region"/>
    <property type="evidence" value="ECO:0007669"/>
    <property type="project" value="UniProtKB-SubCell"/>
</dbReference>
<evidence type="ECO:0000313" key="9">
    <source>
        <dbReference type="Proteomes" id="UP000053105"/>
    </source>
</evidence>
<evidence type="ECO:0000313" key="8">
    <source>
        <dbReference type="EMBL" id="KOX80264.1"/>
    </source>
</evidence>
<evidence type="ECO:0000256" key="1">
    <source>
        <dbReference type="ARBA" id="ARBA00004613"/>
    </source>
</evidence>
<keyword evidence="3" id="KW-0964">Secreted</keyword>
<feature type="domain" description="TIL" evidence="7">
    <location>
        <begin position="4"/>
        <end position="54"/>
    </location>
</feature>
<dbReference type="AlphaFoldDB" id="A0A0N0BKD4"/>
<evidence type="ECO:0000256" key="5">
    <source>
        <dbReference type="ARBA" id="ARBA00022900"/>
    </source>
</evidence>
<keyword evidence="9" id="KW-1185">Reference proteome</keyword>
<accession>A0A0N0BKD4</accession>
<sequence>MPNEEYRCGSACQRQCATLNQPCTIVNVRCNDGCYCKEGYARNDNGACIPITKCNSKFIRVPLYRLRLTEAAVVRLLTSSNAAAENRAPRAQEQSESQTVRPISREETLQYLDRINHVKFDSTAGDECPLIDLRCEVNCEPLCPSPLWYPIGNCTRTNCGPVSGSLSNPCPCGKGTARNIETNKCVPVEDCPKLQA</sequence>
<evidence type="ECO:0000256" key="4">
    <source>
        <dbReference type="ARBA" id="ARBA00022690"/>
    </source>
</evidence>
<dbReference type="InterPro" id="IPR051368">
    <property type="entry name" value="SerProtInhib-TIL_Domain"/>
</dbReference>
<evidence type="ECO:0000259" key="7">
    <source>
        <dbReference type="Pfam" id="PF01826"/>
    </source>
</evidence>
<dbReference type="Gene3D" id="2.10.25.10">
    <property type="entry name" value="Laminin"/>
    <property type="match status" value="1"/>
</dbReference>
<dbReference type="PANTHER" id="PTHR23259">
    <property type="entry name" value="RIDDLE"/>
    <property type="match status" value="1"/>
</dbReference>